<evidence type="ECO:0000256" key="3">
    <source>
        <dbReference type="ARBA" id="ARBA00023125"/>
    </source>
</evidence>
<dbReference type="Gene3D" id="1.10.10.10">
    <property type="entry name" value="Winged helix-like DNA-binding domain superfamily/Winged helix DNA-binding domain"/>
    <property type="match status" value="1"/>
</dbReference>
<dbReference type="SUPFAM" id="SSF46785">
    <property type="entry name" value="Winged helix' DNA-binding domain"/>
    <property type="match status" value="1"/>
</dbReference>
<dbReference type="PANTHER" id="PTHR30118:SF15">
    <property type="entry name" value="TRANSCRIPTIONAL REGULATORY PROTEIN"/>
    <property type="match status" value="1"/>
</dbReference>
<dbReference type="InterPro" id="IPR036388">
    <property type="entry name" value="WH-like_DNA-bd_sf"/>
</dbReference>
<dbReference type="Pfam" id="PF03466">
    <property type="entry name" value="LysR_substrate"/>
    <property type="match status" value="1"/>
</dbReference>
<reference evidence="6 7" key="1">
    <citation type="submission" date="2019-08" db="EMBL/GenBank/DDBJ databases">
        <title>Five species of Acinetobacter isolated from floral nectar and animal pollinators.</title>
        <authorList>
            <person name="Hendry T.A."/>
        </authorList>
    </citation>
    <scope>NUCLEOTIDE SEQUENCE [LARGE SCALE GENOMIC DNA]</scope>
    <source>
        <strain evidence="6 7">MD18.27</strain>
    </source>
</reference>
<organism evidence="6 7">
    <name type="scientific">Acinetobacter pollinis</name>
    <dbReference type="NCBI Taxonomy" id="2605270"/>
    <lineage>
        <taxon>Bacteria</taxon>
        <taxon>Pseudomonadati</taxon>
        <taxon>Pseudomonadota</taxon>
        <taxon>Gammaproteobacteria</taxon>
        <taxon>Moraxellales</taxon>
        <taxon>Moraxellaceae</taxon>
        <taxon>Acinetobacter</taxon>
    </lineage>
</organism>
<dbReference type="PANTHER" id="PTHR30118">
    <property type="entry name" value="HTH-TYPE TRANSCRIPTIONAL REGULATOR LEUO-RELATED"/>
    <property type="match status" value="1"/>
</dbReference>
<accession>A0ABU6DWF4</accession>
<keyword evidence="2" id="KW-0805">Transcription regulation</keyword>
<evidence type="ECO:0000256" key="2">
    <source>
        <dbReference type="ARBA" id="ARBA00023015"/>
    </source>
</evidence>
<keyword evidence="4" id="KW-0804">Transcription</keyword>
<name>A0ABU6DWF4_9GAMM</name>
<protein>
    <submittedName>
        <fullName evidence="6">LysR family transcriptional regulator</fullName>
    </submittedName>
</protein>
<dbReference type="SUPFAM" id="SSF53850">
    <property type="entry name" value="Periplasmic binding protein-like II"/>
    <property type="match status" value="1"/>
</dbReference>
<evidence type="ECO:0000256" key="4">
    <source>
        <dbReference type="ARBA" id="ARBA00023163"/>
    </source>
</evidence>
<evidence type="ECO:0000259" key="5">
    <source>
        <dbReference type="PROSITE" id="PS50931"/>
    </source>
</evidence>
<evidence type="ECO:0000256" key="1">
    <source>
        <dbReference type="ARBA" id="ARBA00009437"/>
    </source>
</evidence>
<sequence>MHFIPHEFDLNLLIVFDALYRNKTVSKSADAIHISPSAFSHALNRLRVLLDDPLFVRMGGEMQPTKRADDIAPFIFEMLINLSSQVFEKKKFDPLISSQSFTISATDYTAFCVIPSLIKKLKSSAPNIKLKIIFQNMALSFEDLKLGKIDLILGYSEQLDSSSGVNITTCFTDKYIVVAPKNKYAAMSLHHYANANHIKISAWDDHDGIIDNLLKSRNIHRKISLEVPNMMIVPYLIESNDCIITLPLRAISILNSSKFDVFDLPFPEIKYTVNVYATKEDPQQWLKHQIISLFE</sequence>
<dbReference type="InterPro" id="IPR050389">
    <property type="entry name" value="LysR-type_TF"/>
</dbReference>
<dbReference type="RefSeq" id="WP_325776192.1">
    <property type="nucleotide sequence ID" value="NZ_VTDN01000016.1"/>
</dbReference>
<dbReference type="PROSITE" id="PS50931">
    <property type="entry name" value="HTH_LYSR"/>
    <property type="match status" value="1"/>
</dbReference>
<proteinExistence type="inferred from homology"/>
<feature type="domain" description="HTH lysR-type" evidence="5">
    <location>
        <begin position="8"/>
        <end position="65"/>
    </location>
</feature>
<dbReference type="Pfam" id="PF00126">
    <property type="entry name" value="HTH_1"/>
    <property type="match status" value="1"/>
</dbReference>
<gene>
    <name evidence="6" type="ORF">I2F25_12315</name>
</gene>
<keyword evidence="7" id="KW-1185">Reference proteome</keyword>
<comment type="caution">
    <text evidence="6">The sequence shown here is derived from an EMBL/GenBank/DDBJ whole genome shotgun (WGS) entry which is preliminary data.</text>
</comment>
<dbReference type="InterPro" id="IPR036390">
    <property type="entry name" value="WH_DNA-bd_sf"/>
</dbReference>
<dbReference type="EMBL" id="VTDN01000016">
    <property type="protein sequence ID" value="MEB5477816.1"/>
    <property type="molecule type" value="Genomic_DNA"/>
</dbReference>
<dbReference type="InterPro" id="IPR000847">
    <property type="entry name" value="LysR_HTH_N"/>
</dbReference>
<dbReference type="InterPro" id="IPR005119">
    <property type="entry name" value="LysR_subst-bd"/>
</dbReference>
<keyword evidence="3" id="KW-0238">DNA-binding</keyword>
<dbReference type="Gene3D" id="3.40.190.10">
    <property type="entry name" value="Periplasmic binding protein-like II"/>
    <property type="match status" value="2"/>
</dbReference>
<dbReference type="Proteomes" id="UP001339883">
    <property type="component" value="Unassembled WGS sequence"/>
</dbReference>
<evidence type="ECO:0000313" key="6">
    <source>
        <dbReference type="EMBL" id="MEB5477816.1"/>
    </source>
</evidence>
<comment type="similarity">
    <text evidence="1">Belongs to the LysR transcriptional regulatory family.</text>
</comment>
<evidence type="ECO:0000313" key="7">
    <source>
        <dbReference type="Proteomes" id="UP001339883"/>
    </source>
</evidence>